<accession>A0A7R9JV12</accession>
<sequence>MTGGATTTGARSLNLTHSADRYRKYATGLPRLYRRSISIYLELNATNTMRRMPTARPCFGSSAPRRARAVRFGQIHLANGHVTRSRTATKRDYANCPELSQNTRRTISGWKPSQRLPVRRFIARFETDFQSATNKFLDKF</sequence>
<gene>
    <name evidence="1" type="ORF">TGEB3V08_LOCUS3911</name>
</gene>
<protein>
    <submittedName>
        <fullName evidence="1">Uncharacterized protein</fullName>
    </submittedName>
</protein>
<dbReference type="AlphaFoldDB" id="A0A7R9JV12"/>
<proteinExistence type="predicted"/>
<dbReference type="EMBL" id="OE840296">
    <property type="protein sequence ID" value="CAD7590025.1"/>
    <property type="molecule type" value="Genomic_DNA"/>
</dbReference>
<reference evidence="1" key="1">
    <citation type="submission" date="2020-11" db="EMBL/GenBank/DDBJ databases">
        <authorList>
            <person name="Tran Van P."/>
        </authorList>
    </citation>
    <scope>NUCLEOTIDE SEQUENCE</scope>
</reference>
<organism evidence="1">
    <name type="scientific">Timema genevievae</name>
    <name type="common">Walking stick</name>
    <dbReference type="NCBI Taxonomy" id="629358"/>
    <lineage>
        <taxon>Eukaryota</taxon>
        <taxon>Metazoa</taxon>
        <taxon>Ecdysozoa</taxon>
        <taxon>Arthropoda</taxon>
        <taxon>Hexapoda</taxon>
        <taxon>Insecta</taxon>
        <taxon>Pterygota</taxon>
        <taxon>Neoptera</taxon>
        <taxon>Polyneoptera</taxon>
        <taxon>Phasmatodea</taxon>
        <taxon>Timematodea</taxon>
        <taxon>Timematoidea</taxon>
        <taxon>Timematidae</taxon>
        <taxon>Timema</taxon>
    </lineage>
</organism>
<evidence type="ECO:0000313" key="1">
    <source>
        <dbReference type="EMBL" id="CAD7590025.1"/>
    </source>
</evidence>
<name>A0A7R9JV12_TIMGE</name>